<keyword evidence="1 3" id="KW-0238">DNA-binding</keyword>
<dbReference type="PROSITE" id="PS51898">
    <property type="entry name" value="TYR_RECOMBINASE"/>
    <property type="match status" value="1"/>
</dbReference>
<dbReference type="Pfam" id="PF26003">
    <property type="entry name" value="Integrase_N_phage"/>
    <property type="match status" value="1"/>
</dbReference>
<dbReference type="PANTHER" id="PTHR30349">
    <property type="entry name" value="PHAGE INTEGRASE-RELATED"/>
    <property type="match status" value="1"/>
</dbReference>
<dbReference type="AlphaFoldDB" id="A0A8I0HR32"/>
<comment type="caution">
    <text evidence="6">The sequence shown here is derived from an EMBL/GenBank/DDBJ whole genome shotgun (WGS) entry which is preliminary data.</text>
</comment>
<evidence type="ECO:0000313" key="7">
    <source>
        <dbReference type="Proteomes" id="UP000650224"/>
    </source>
</evidence>
<dbReference type="GO" id="GO:0015074">
    <property type="term" value="P:DNA integration"/>
    <property type="evidence" value="ECO:0007669"/>
    <property type="project" value="InterPro"/>
</dbReference>
<evidence type="ECO:0000256" key="2">
    <source>
        <dbReference type="ARBA" id="ARBA00023172"/>
    </source>
</evidence>
<evidence type="ECO:0000259" key="4">
    <source>
        <dbReference type="PROSITE" id="PS51898"/>
    </source>
</evidence>
<evidence type="ECO:0000256" key="1">
    <source>
        <dbReference type="ARBA" id="ARBA00023125"/>
    </source>
</evidence>
<keyword evidence="2" id="KW-0233">DNA recombination</keyword>
<evidence type="ECO:0000256" key="3">
    <source>
        <dbReference type="PROSITE-ProRule" id="PRU01248"/>
    </source>
</evidence>
<proteinExistence type="predicted"/>
<evidence type="ECO:0000259" key="5">
    <source>
        <dbReference type="PROSITE" id="PS51900"/>
    </source>
</evidence>
<feature type="domain" description="Core-binding (CB)" evidence="5">
    <location>
        <begin position="83"/>
        <end position="170"/>
    </location>
</feature>
<reference evidence="6 7" key="1">
    <citation type="submission" date="2020-08" db="EMBL/GenBank/DDBJ databases">
        <title>A Genomic Blueprint of the Chicken Gut Microbiome.</title>
        <authorList>
            <person name="Gilroy R."/>
            <person name="Ravi A."/>
            <person name="Getino M."/>
            <person name="Pursley I."/>
            <person name="Horton D.L."/>
            <person name="Alikhan N.-F."/>
            <person name="Baker D."/>
            <person name="Gharbi K."/>
            <person name="Hall N."/>
            <person name="Watson M."/>
            <person name="Adriaenssens E.M."/>
            <person name="Foster-Nyarko E."/>
            <person name="Jarju S."/>
            <person name="Secka A."/>
            <person name="Antonio M."/>
            <person name="Oren A."/>
            <person name="Chaudhuri R."/>
            <person name="La Ragione R.M."/>
            <person name="Hildebrand F."/>
            <person name="Pallen M.J."/>
        </authorList>
    </citation>
    <scope>NUCLEOTIDE SEQUENCE [LARGE SCALE GENOMIC DNA]</scope>
    <source>
        <strain evidence="6 7">Sa1YVA5</strain>
    </source>
</reference>
<dbReference type="RefSeq" id="WP_191733515.1">
    <property type="nucleotide sequence ID" value="NZ_JACSPR010000005.1"/>
</dbReference>
<organism evidence="6 7">
    <name type="scientific">Corynebacterium gallinarum</name>
    <dbReference type="NCBI Taxonomy" id="2762214"/>
    <lineage>
        <taxon>Bacteria</taxon>
        <taxon>Bacillati</taxon>
        <taxon>Actinomycetota</taxon>
        <taxon>Actinomycetes</taxon>
        <taxon>Mycobacteriales</taxon>
        <taxon>Corynebacteriaceae</taxon>
        <taxon>Corynebacterium</taxon>
    </lineage>
</organism>
<dbReference type="PANTHER" id="PTHR30349:SF94">
    <property type="entry name" value="INTEGRASE_RECOMBINASE HI_1414-RELATED"/>
    <property type="match status" value="1"/>
</dbReference>
<name>A0A8I0HR32_9CORY</name>
<dbReference type="InterPro" id="IPR044068">
    <property type="entry name" value="CB"/>
</dbReference>
<dbReference type="Gene3D" id="1.10.443.10">
    <property type="entry name" value="Intergrase catalytic core"/>
    <property type="match status" value="1"/>
</dbReference>
<evidence type="ECO:0000313" key="6">
    <source>
        <dbReference type="EMBL" id="MBD8030285.1"/>
    </source>
</evidence>
<dbReference type="SUPFAM" id="SSF56349">
    <property type="entry name" value="DNA breaking-rejoining enzymes"/>
    <property type="match status" value="1"/>
</dbReference>
<dbReference type="GO" id="GO:0003677">
    <property type="term" value="F:DNA binding"/>
    <property type="evidence" value="ECO:0007669"/>
    <property type="project" value="UniProtKB-UniRule"/>
</dbReference>
<dbReference type="InterPro" id="IPR050090">
    <property type="entry name" value="Tyrosine_recombinase_XerCD"/>
</dbReference>
<dbReference type="Proteomes" id="UP000650224">
    <property type="component" value="Unassembled WGS sequence"/>
</dbReference>
<dbReference type="InterPro" id="IPR013762">
    <property type="entry name" value="Integrase-like_cat_sf"/>
</dbReference>
<dbReference type="InterPro" id="IPR058717">
    <property type="entry name" value="Phage_L5_Integrase_N"/>
</dbReference>
<dbReference type="Gene3D" id="1.10.150.130">
    <property type="match status" value="1"/>
</dbReference>
<protein>
    <submittedName>
        <fullName evidence="6">Tyrosine-type recombinase/integrase</fullName>
    </submittedName>
</protein>
<feature type="domain" description="Tyr recombinase" evidence="4">
    <location>
        <begin position="192"/>
        <end position="399"/>
    </location>
</feature>
<dbReference type="InterPro" id="IPR002104">
    <property type="entry name" value="Integrase_catalytic"/>
</dbReference>
<dbReference type="Pfam" id="PF00589">
    <property type="entry name" value="Phage_integrase"/>
    <property type="match status" value="1"/>
</dbReference>
<sequence>MARKKVRTRRAFGAIEELKSGRYRARYRHPETTAWVNAPNTFPAKIDAEGWLADERRLIDLGTWISPEERERRAELEEIADSNTVRVCMDQWLNDKERQGLKASTMTKYRERVAYRITAEGLALADMPVSEVTSRAVREWWDDVQQRWPDSGELNRKAYQHLRSAFDDLVDDEVIPVNPVVIRASKRTVKPKMEKNLPTLLEQQAIYSEAPERYKLITLLTQFHGLRIGEALALKRQDITVKSDLTKGPGPWSPLVHASVHDNLQRVKRDGKWVMEAMGSAKTAQGNRRVPILSMFHKDLFLHMEKFTGPHREELLTTTRTGSAVFDTAFRSTFNGMLKRAGITRRLHPHAGRRFIVSALLEQGYEPTAVGQIIGDKDLKVVLEIYAQVRDGRTEEIMTAWSRSWQAEE</sequence>
<dbReference type="GO" id="GO:0006310">
    <property type="term" value="P:DNA recombination"/>
    <property type="evidence" value="ECO:0007669"/>
    <property type="project" value="UniProtKB-KW"/>
</dbReference>
<accession>A0A8I0HR32</accession>
<dbReference type="InterPro" id="IPR010998">
    <property type="entry name" value="Integrase_recombinase_N"/>
</dbReference>
<dbReference type="PROSITE" id="PS51900">
    <property type="entry name" value="CB"/>
    <property type="match status" value="1"/>
</dbReference>
<gene>
    <name evidence="6" type="ORF">H9627_08110</name>
</gene>
<keyword evidence="7" id="KW-1185">Reference proteome</keyword>
<dbReference type="InterPro" id="IPR011010">
    <property type="entry name" value="DNA_brk_join_enz"/>
</dbReference>
<dbReference type="EMBL" id="JACSPR010000005">
    <property type="protein sequence ID" value="MBD8030285.1"/>
    <property type="molecule type" value="Genomic_DNA"/>
</dbReference>